<reference evidence="4 5" key="1">
    <citation type="journal article" date="2023" name="Int. J. Syst. Evol. Microbiol.">
        <title>Streptococcus sciuri sp. nov., Staphylococcus marylandisciuri sp. nov. and Staphylococcus americanisciuri sp. nov., isolated from faeces of eastern grey squirrel (Sciurus carolinensis).</title>
        <authorList>
            <person name="Volokhov D.V."/>
            <person name="Zagorodnyaya T.A."/>
            <person name="Furtak V.A."/>
            <person name="Nattanmai G."/>
            <person name="Randall L."/>
            <person name="Jose S."/>
            <person name="Gao Y."/>
            <person name="Eisenberg T."/>
            <person name="Delmonte P."/>
            <person name="Blom J."/>
            <person name="Mitchell K.K."/>
        </authorList>
    </citation>
    <scope>NUCLEOTIDE SEQUENCE [LARGE SCALE GENOMIC DNA]</scope>
    <source>
        <strain evidence="4 5">SQ8-PEA</strain>
    </source>
</reference>
<feature type="compositionally biased region" description="Basic and acidic residues" evidence="1">
    <location>
        <begin position="128"/>
        <end position="163"/>
    </location>
</feature>
<keyword evidence="5" id="KW-1185">Reference proteome</keyword>
<gene>
    <name evidence="4" type="ORF">N9R04_05870</name>
</gene>
<dbReference type="InterPro" id="IPR025273">
    <property type="entry name" value="DUF4064"/>
</dbReference>
<keyword evidence="2" id="KW-0472">Membrane</keyword>
<protein>
    <submittedName>
        <fullName evidence="4">DUF4064 domain-containing protein</fullName>
    </submittedName>
</protein>
<dbReference type="RefSeq" id="WP_262855792.1">
    <property type="nucleotide sequence ID" value="NZ_JAOPKZ010000009.1"/>
</dbReference>
<feature type="compositionally biased region" description="Polar residues" evidence="1">
    <location>
        <begin position="209"/>
        <end position="227"/>
    </location>
</feature>
<evidence type="ECO:0000256" key="1">
    <source>
        <dbReference type="SAM" id="MobiDB-lite"/>
    </source>
</evidence>
<sequence length="260" mass="29137">MIKRTGEKVLTWIGIIISIIGIIFFAVIKPFLNDSDVKDSAAKSGQSIEEAKEGANVLSSFANTALTTMIISTILALIALFLIKKSRIWAGILLIIAGLVVLGCFNFIVTILFVIAGIMLLVRKPKGSDQENKYEGSKDENYRNDYNKEDSRHTNSNNRDAESRTVNQNVDHSNRESHSENARPGFTEANSEQEEPTQFGTTKKDEQLNQRGNSDNHNFTEANANEEQQPRFGKEHKADDIKEDIQEKSDDLHIKNPDNK</sequence>
<evidence type="ECO:0000313" key="4">
    <source>
        <dbReference type="EMBL" id="MCU5746247.1"/>
    </source>
</evidence>
<feature type="transmembrane region" description="Helical" evidence="2">
    <location>
        <begin position="9"/>
        <end position="28"/>
    </location>
</feature>
<keyword evidence="2" id="KW-1133">Transmembrane helix</keyword>
<accession>A0ABT2QQM0</accession>
<evidence type="ECO:0000313" key="5">
    <source>
        <dbReference type="Proteomes" id="UP001209553"/>
    </source>
</evidence>
<dbReference type="EMBL" id="JAOPKZ010000009">
    <property type="protein sequence ID" value="MCU5746247.1"/>
    <property type="molecule type" value="Genomic_DNA"/>
</dbReference>
<feature type="region of interest" description="Disordered" evidence="1">
    <location>
        <begin position="128"/>
        <end position="260"/>
    </location>
</feature>
<dbReference type="Proteomes" id="UP001209553">
    <property type="component" value="Unassembled WGS sequence"/>
</dbReference>
<evidence type="ECO:0000256" key="2">
    <source>
        <dbReference type="SAM" id="Phobius"/>
    </source>
</evidence>
<dbReference type="Pfam" id="PF13273">
    <property type="entry name" value="DUF4064"/>
    <property type="match status" value="1"/>
</dbReference>
<feature type="transmembrane region" description="Helical" evidence="2">
    <location>
        <begin position="89"/>
        <end position="122"/>
    </location>
</feature>
<proteinExistence type="predicted"/>
<feature type="compositionally biased region" description="Basic and acidic residues" evidence="1">
    <location>
        <begin position="172"/>
        <end position="181"/>
    </location>
</feature>
<keyword evidence="2" id="KW-0812">Transmembrane</keyword>
<feature type="transmembrane region" description="Helical" evidence="2">
    <location>
        <begin position="61"/>
        <end position="82"/>
    </location>
</feature>
<feature type="domain" description="DUF4064" evidence="3">
    <location>
        <begin position="3"/>
        <end position="102"/>
    </location>
</feature>
<feature type="compositionally biased region" description="Basic and acidic residues" evidence="1">
    <location>
        <begin position="228"/>
        <end position="260"/>
    </location>
</feature>
<comment type="caution">
    <text evidence="4">The sequence shown here is derived from an EMBL/GenBank/DDBJ whole genome shotgun (WGS) entry which is preliminary data.</text>
</comment>
<name>A0ABT2QQM0_9STAP</name>
<evidence type="ECO:0000259" key="3">
    <source>
        <dbReference type="Pfam" id="PF13273"/>
    </source>
</evidence>
<organism evidence="4 5">
    <name type="scientific">Staphylococcus marylandisciuri</name>
    <dbReference type="NCBI Taxonomy" id="2981529"/>
    <lineage>
        <taxon>Bacteria</taxon>
        <taxon>Bacillati</taxon>
        <taxon>Bacillota</taxon>
        <taxon>Bacilli</taxon>
        <taxon>Bacillales</taxon>
        <taxon>Staphylococcaceae</taxon>
        <taxon>Staphylococcus</taxon>
    </lineage>
</organism>